<evidence type="ECO:0000256" key="2">
    <source>
        <dbReference type="ARBA" id="ARBA00022475"/>
    </source>
</evidence>
<reference evidence="8" key="1">
    <citation type="submission" date="2021-02" db="EMBL/GenBank/DDBJ databases">
        <authorList>
            <person name="Cremers G."/>
            <person name="Picone N."/>
        </authorList>
    </citation>
    <scope>NUCLEOTIDE SEQUENCE</scope>
    <source>
        <strain evidence="8">PQ17</strain>
    </source>
</reference>
<evidence type="ECO:0000256" key="6">
    <source>
        <dbReference type="SAM" id="Phobius"/>
    </source>
</evidence>
<feature type="transmembrane region" description="Helical" evidence="6">
    <location>
        <begin position="375"/>
        <end position="394"/>
    </location>
</feature>
<comment type="subcellular location">
    <subcellularLocation>
        <location evidence="1">Cell membrane</location>
        <topology evidence="1">Multi-pass membrane protein</topology>
    </subcellularLocation>
</comment>
<keyword evidence="2" id="KW-1003">Cell membrane</keyword>
<dbReference type="AlphaFoldDB" id="A0A8J2BLL0"/>
<evidence type="ECO:0000256" key="4">
    <source>
        <dbReference type="ARBA" id="ARBA00022989"/>
    </source>
</evidence>
<name>A0A8J2BLL0_9BACT</name>
<keyword evidence="9" id="KW-1185">Reference proteome</keyword>
<keyword evidence="4 6" id="KW-1133">Transmembrane helix</keyword>
<dbReference type="NCBIfam" id="TIGR00360">
    <property type="entry name" value="ComEC_N-term"/>
    <property type="match status" value="1"/>
</dbReference>
<feature type="transmembrane region" description="Helical" evidence="6">
    <location>
        <begin position="429"/>
        <end position="455"/>
    </location>
</feature>
<feature type="transmembrane region" description="Helical" evidence="6">
    <location>
        <begin position="21"/>
        <end position="45"/>
    </location>
</feature>
<evidence type="ECO:0000256" key="5">
    <source>
        <dbReference type="ARBA" id="ARBA00023136"/>
    </source>
</evidence>
<evidence type="ECO:0000313" key="9">
    <source>
        <dbReference type="Proteomes" id="UP000663859"/>
    </source>
</evidence>
<dbReference type="GO" id="GO:0005886">
    <property type="term" value="C:plasma membrane"/>
    <property type="evidence" value="ECO:0007669"/>
    <property type="project" value="UniProtKB-SubCell"/>
</dbReference>
<evidence type="ECO:0000256" key="1">
    <source>
        <dbReference type="ARBA" id="ARBA00004651"/>
    </source>
</evidence>
<dbReference type="EMBL" id="CAJNOB010000056">
    <property type="protein sequence ID" value="CAF0703461.1"/>
    <property type="molecule type" value="Genomic_DNA"/>
</dbReference>
<gene>
    <name evidence="8" type="ORF">MPNT_60004</name>
</gene>
<comment type="caution">
    <text evidence="8">The sequence shown here is derived from an EMBL/GenBank/DDBJ whole genome shotgun (WGS) entry which is preliminary data.</text>
</comment>
<feature type="transmembrane region" description="Helical" evidence="6">
    <location>
        <begin position="309"/>
        <end position="330"/>
    </location>
</feature>
<dbReference type="PANTHER" id="PTHR30619">
    <property type="entry name" value="DNA INTERNALIZATION/COMPETENCE PROTEIN COMEC/REC2"/>
    <property type="match status" value="1"/>
</dbReference>
<evidence type="ECO:0000313" key="8">
    <source>
        <dbReference type="EMBL" id="CAF0703461.1"/>
    </source>
</evidence>
<sequence>MPRREDLQLEQKEVVQPARAPWFWPALVFTAGCAVSLLAPIPWALPLVAVAAVVGSWARCSRESLRGLCGFFLAVGLLGMAHGALFRLRNESGWMEGLGQKDFSWESIPWVVRVLSLPSVEEDPSGQQTQTFVAKLLAAGTESGWVPARGGIAKVRILGKVGEGFFVQPGMDLFLKGRIQSPNFKTLSSLPWVPQPMFPSPSSYTYRMWATWKNVRKLGWQEGLFWRWLRFWGKVREWIEHTLAWGLQDNVQVQRLLVAMVLGETQGLKPELAMQFQRAGLYHVFAVSGQNVLLFSQTFLFVFQTLGVSRFRLAIVSLPLLAGMVPLCAGSSSVQRAVLMTSFASLATFWCRPYNPLNAWAVALWVIVAMEPSRVFDPGLGLSFSITLALALLADPLTKLLIQPFRQDAGIQSRVVAGWDPARGRVARIFACALATTLASWMGALPWEIVCFHAISLIGPVANLCLLPVVEAIMVAASLSVAFGWFFPAVSFLLNRGNACLLGCLLSGVSFFSHFPLAILAVPTLSNTGLSEKVRLIVPSFPGGESCIVLWQGRAWIWYRGDMASYLQWIEPCRRCLGVNRWEAVCWELDATREAAQKAGVIPAGRWPLPGKVSFSGTANGDVVVRGPGDFEIRWLRPSETEPESYFWVRSLRKTAIIASNTTYTGQARVGSVFLSPQGRVEVLVQRSAGLFSWEWLRRLRPRYWLVSGGEGITQVVEEFGWRSRTGPPFAKLGVLEKTHGLELRWGKGENEEIFLGNPKYRLFPLGLATGEACWAVETSTGAFDPAATADGG</sequence>
<proteinExistence type="predicted"/>
<dbReference type="PROSITE" id="PS51257">
    <property type="entry name" value="PROKAR_LIPOPROTEIN"/>
    <property type="match status" value="1"/>
</dbReference>
<keyword evidence="5 6" id="KW-0472">Membrane</keyword>
<dbReference type="RefSeq" id="WP_214096465.1">
    <property type="nucleotide sequence ID" value="NZ_CAJNOB010000056.1"/>
</dbReference>
<dbReference type="InterPro" id="IPR004477">
    <property type="entry name" value="ComEC_N"/>
</dbReference>
<feature type="transmembrane region" description="Helical" evidence="6">
    <location>
        <begin position="279"/>
        <end position="303"/>
    </location>
</feature>
<feature type="transmembrane region" description="Helical" evidence="6">
    <location>
        <begin position="499"/>
        <end position="522"/>
    </location>
</feature>
<protein>
    <recommendedName>
        <fullName evidence="7">ComEC/Rec2-related protein domain-containing protein</fullName>
    </recommendedName>
</protein>
<feature type="transmembrane region" description="Helical" evidence="6">
    <location>
        <begin position="461"/>
        <end position="487"/>
    </location>
</feature>
<keyword evidence="3 6" id="KW-0812">Transmembrane</keyword>
<dbReference type="Proteomes" id="UP000663859">
    <property type="component" value="Unassembled WGS sequence"/>
</dbReference>
<evidence type="ECO:0000256" key="3">
    <source>
        <dbReference type="ARBA" id="ARBA00022692"/>
    </source>
</evidence>
<feature type="domain" description="ComEC/Rec2-related protein" evidence="7">
    <location>
        <begin position="260"/>
        <end position="527"/>
    </location>
</feature>
<evidence type="ECO:0000259" key="7">
    <source>
        <dbReference type="Pfam" id="PF03772"/>
    </source>
</evidence>
<dbReference type="InterPro" id="IPR052159">
    <property type="entry name" value="Competence_DNA_uptake"/>
</dbReference>
<dbReference type="Pfam" id="PF03772">
    <property type="entry name" value="Competence"/>
    <property type="match status" value="1"/>
</dbReference>
<feature type="transmembrane region" description="Helical" evidence="6">
    <location>
        <begin position="65"/>
        <end position="86"/>
    </location>
</feature>
<organism evidence="8 9">
    <name type="scientific">Candidatus Methylacidithermus pantelleriae</name>
    <dbReference type="NCBI Taxonomy" id="2744239"/>
    <lineage>
        <taxon>Bacteria</taxon>
        <taxon>Pseudomonadati</taxon>
        <taxon>Verrucomicrobiota</taxon>
        <taxon>Methylacidiphilae</taxon>
        <taxon>Methylacidiphilales</taxon>
        <taxon>Methylacidiphilaceae</taxon>
        <taxon>Candidatus Methylacidithermus</taxon>
    </lineage>
</organism>
<dbReference type="PANTHER" id="PTHR30619:SF1">
    <property type="entry name" value="RECOMBINATION PROTEIN 2"/>
    <property type="match status" value="1"/>
</dbReference>
<accession>A0A8J2BLL0</accession>